<gene>
    <name evidence="1" type="ORF">S06H3_63672</name>
</gene>
<organism evidence="1">
    <name type="scientific">marine sediment metagenome</name>
    <dbReference type="NCBI Taxonomy" id="412755"/>
    <lineage>
        <taxon>unclassified sequences</taxon>
        <taxon>metagenomes</taxon>
        <taxon>ecological metagenomes</taxon>
    </lineage>
</organism>
<evidence type="ECO:0000313" key="1">
    <source>
        <dbReference type="EMBL" id="GAI47202.1"/>
    </source>
</evidence>
<protein>
    <submittedName>
        <fullName evidence="1">Uncharacterized protein</fullName>
    </submittedName>
</protein>
<name>X1NT39_9ZZZZ</name>
<proteinExistence type="predicted"/>
<sequence length="91" mass="11374">MSKQSQFIRRQTIDKERGEYTQLRKKKFSYLRHTGMYPQYYEMKRGIKTEKVEKKDYIKIIKKPEDRTLDLVPVEEFSYWKRLTRFLHQHV</sequence>
<dbReference type="EMBL" id="BARV01042299">
    <property type="protein sequence ID" value="GAI47202.1"/>
    <property type="molecule type" value="Genomic_DNA"/>
</dbReference>
<reference evidence="1" key="1">
    <citation type="journal article" date="2014" name="Front. Microbiol.">
        <title>High frequency of phylogenetically diverse reductive dehalogenase-homologous genes in deep subseafloor sedimentary metagenomes.</title>
        <authorList>
            <person name="Kawai M."/>
            <person name="Futagami T."/>
            <person name="Toyoda A."/>
            <person name="Takaki Y."/>
            <person name="Nishi S."/>
            <person name="Hori S."/>
            <person name="Arai W."/>
            <person name="Tsubouchi T."/>
            <person name="Morono Y."/>
            <person name="Uchiyama I."/>
            <person name="Ito T."/>
            <person name="Fujiyama A."/>
            <person name="Inagaki F."/>
            <person name="Takami H."/>
        </authorList>
    </citation>
    <scope>NUCLEOTIDE SEQUENCE</scope>
    <source>
        <strain evidence="1">Expedition CK06-06</strain>
    </source>
</reference>
<dbReference type="AlphaFoldDB" id="X1NT39"/>
<accession>X1NT39</accession>
<comment type="caution">
    <text evidence="1">The sequence shown here is derived from an EMBL/GenBank/DDBJ whole genome shotgun (WGS) entry which is preliminary data.</text>
</comment>
<feature type="non-terminal residue" evidence="1">
    <location>
        <position position="91"/>
    </location>
</feature>